<dbReference type="KEGG" id="char:105913230"/>
<feature type="transmembrane region" description="Helical" evidence="9">
    <location>
        <begin position="174"/>
        <end position="194"/>
    </location>
</feature>
<keyword evidence="5 9" id="KW-1133">Transmembrane helix</keyword>
<keyword evidence="11" id="KW-1185">Reference proteome</keyword>
<dbReference type="OrthoDB" id="509138at2759"/>
<proteinExistence type="inferred from homology"/>
<feature type="chain" id="PRO_5028116001" evidence="10">
    <location>
        <begin position="24"/>
        <end position="515"/>
    </location>
</feature>
<dbReference type="GO" id="GO:0005637">
    <property type="term" value="C:nuclear inner membrane"/>
    <property type="evidence" value="ECO:0007669"/>
    <property type="project" value="UniProtKB-SubCell"/>
</dbReference>
<keyword evidence="6 9" id="KW-0472">Membrane</keyword>
<keyword evidence="7" id="KW-0539">Nucleus</keyword>
<feature type="transmembrane region" description="Helical" evidence="9">
    <location>
        <begin position="239"/>
        <end position="256"/>
    </location>
</feature>
<evidence type="ECO:0000256" key="1">
    <source>
        <dbReference type="ARBA" id="ARBA00004575"/>
    </source>
</evidence>
<dbReference type="RefSeq" id="XP_031439310.1">
    <property type="nucleotide sequence ID" value="XM_031583450.2"/>
</dbReference>
<evidence type="ECO:0000256" key="3">
    <source>
        <dbReference type="ARBA" id="ARBA00022692"/>
    </source>
</evidence>
<evidence type="ECO:0000313" key="12">
    <source>
        <dbReference type="RefSeq" id="XP_031439310.1"/>
    </source>
</evidence>
<name>A0A6P8GX44_CLUHA</name>
<comment type="similarity">
    <text evidence="2">Belongs to the NEMP family.</text>
</comment>
<keyword evidence="3 9" id="KW-0812">Transmembrane</keyword>
<dbReference type="PANTHER" id="PTHR13598">
    <property type="entry name" value="AT07567P-RELATED"/>
    <property type="match status" value="1"/>
</dbReference>
<dbReference type="Proteomes" id="UP000515152">
    <property type="component" value="Chromosome 2"/>
</dbReference>
<evidence type="ECO:0000313" key="11">
    <source>
        <dbReference type="Proteomes" id="UP000515152"/>
    </source>
</evidence>
<organism evidence="11 12">
    <name type="scientific">Clupea harengus</name>
    <name type="common">Atlantic herring</name>
    <dbReference type="NCBI Taxonomy" id="7950"/>
    <lineage>
        <taxon>Eukaryota</taxon>
        <taxon>Metazoa</taxon>
        <taxon>Chordata</taxon>
        <taxon>Craniata</taxon>
        <taxon>Vertebrata</taxon>
        <taxon>Euteleostomi</taxon>
        <taxon>Actinopterygii</taxon>
        <taxon>Neopterygii</taxon>
        <taxon>Teleostei</taxon>
        <taxon>Clupei</taxon>
        <taxon>Clupeiformes</taxon>
        <taxon>Clupeoidei</taxon>
        <taxon>Clupeidae</taxon>
        <taxon>Clupea</taxon>
    </lineage>
</organism>
<gene>
    <name evidence="12" type="primary">nemp2</name>
</gene>
<keyword evidence="4 10" id="KW-0732">Signal</keyword>
<evidence type="ECO:0000256" key="6">
    <source>
        <dbReference type="ARBA" id="ARBA00023136"/>
    </source>
</evidence>
<evidence type="ECO:0000256" key="2">
    <source>
        <dbReference type="ARBA" id="ARBA00005748"/>
    </source>
</evidence>
<sequence length="515" mass="57971">MKHVASLLVIVLWVFICWPSVESRNGYSYADCTYLKENEDTTMYGRRCFCYNSGRGIKWKDIWSTFQVRVTGNDNDDVVAVYPMETRNCHDPDDLLMLAKCTVEHYWPPAVERGKTLDIPLVEEDVCFMVKSPRASTEYTLHVSGKRLNKMRFALFIGGLLLFCVAGSICRSSVFYYTTGVTFGIVSILLLLLFVMKNFIPKRGVFLAFFGASTGVSYLGFQKVMVAWEDITKNYWREMLGYLAVTSFISFALCYKRGPITCERTLTLMSWCVQSVALTMLWAGICYPPAAYTLVGALMSLRLLPLVGTILGALCRLIQNLLCSFLGLFRRRRRPVTRFLTEEEYREQGEVHTRTSLEQLREHCRSPGFPAWDTVLKLGNPQRFADFLRGGSHVDAVEQESHEVHYGLGGAYYENVLFNGECNHGWGLHHGNGDDLNGNGGGGGDISEDELESYSRAPPTLNPIPTPSPTLLSFPTYTPPPAPPSQFCPYPPAPVTSLYPPLPEPMDVEEEEDLF</sequence>
<feature type="compositionally biased region" description="Pro residues" evidence="8">
    <location>
        <begin position="477"/>
        <end position="504"/>
    </location>
</feature>
<accession>A0A6P8GX44</accession>
<feature type="compositionally biased region" description="Acidic residues" evidence="8">
    <location>
        <begin position="506"/>
        <end position="515"/>
    </location>
</feature>
<evidence type="ECO:0000256" key="5">
    <source>
        <dbReference type="ARBA" id="ARBA00022989"/>
    </source>
</evidence>
<dbReference type="PANTHER" id="PTHR13598:SF5">
    <property type="entry name" value="NUCLEAR ENVELOPE INTEGRAL MEMBRANE PROTEIN 2"/>
    <property type="match status" value="1"/>
</dbReference>
<evidence type="ECO:0000256" key="10">
    <source>
        <dbReference type="SAM" id="SignalP"/>
    </source>
</evidence>
<feature type="transmembrane region" description="Helical" evidence="9">
    <location>
        <begin position="303"/>
        <end position="329"/>
    </location>
</feature>
<protein>
    <submittedName>
        <fullName evidence="12">Nuclear envelope integral membrane protein 2</fullName>
    </submittedName>
</protein>
<dbReference type="GO" id="GO:0001556">
    <property type="term" value="P:oocyte maturation"/>
    <property type="evidence" value="ECO:0007669"/>
    <property type="project" value="Ensembl"/>
</dbReference>
<dbReference type="Pfam" id="PF10225">
    <property type="entry name" value="NEMP"/>
    <property type="match status" value="1"/>
</dbReference>
<feature type="signal peptide" evidence="10">
    <location>
        <begin position="1"/>
        <end position="23"/>
    </location>
</feature>
<dbReference type="InterPro" id="IPR019358">
    <property type="entry name" value="NEMP_fam"/>
</dbReference>
<evidence type="ECO:0000256" key="9">
    <source>
        <dbReference type="SAM" id="Phobius"/>
    </source>
</evidence>
<comment type="subcellular location">
    <subcellularLocation>
        <location evidence="1">Nucleus inner membrane</location>
        <topology evidence="1">Multi-pass membrane protein</topology>
        <orientation evidence="1">Nucleoplasmic side</orientation>
    </subcellularLocation>
</comment>
<dbReference type="GeneID" id="105913230"/>
<feature type="transmembrane region" description="Helical" evidence="9">
    <location>
        <begin position="206"/>
        <end position="227"/>
    </location>
</feature>
<evidence type="ECO:0000256" key="8">
    <source>
        <dbReference type="SAM" id="MobiDB-lite"/>
    </source>
</evidence>
<evidence type="ECO:0000256" key="4">
    <source>
        <dbReference type="ARBA" id="ARBA00022729"/>
    </source>
</evidence>
<dbReference type="CTD" id="100131211"/>
<dbReference type="AlphaFoldDB" id="A0A6P8GX44"/>
<evidence type="ECO:0000256" key="7">
    <source>
        <dbReference type="ARBA" id="ARBA00023242"/>
    </source>
</evidence>
<feature type="region of interest" description="Disordered" evidence="8">
    <location>
        <begin position="455"/>
        <end position="515"/>
    </location>
</feature>
<feature type="transmembrane region" description="Helical" evidence="9">
    <location>
        <begin position="268"/>
        <end position="291"/>
    </location>
</feature>
<reference evidence="12" key="1">
    <citation type="submission" date="2025-08" db="UniProtKB">
        <authorList>
            <consortium name="RefSeq"/>
        </authorList>
    </citation>
    <scope>IDENTIFICATION</scope>
</reference>